<dbReference type="Pfam" id="PF10022">
    <property type="entry name" value="DUF2264"/>
    <property type="match status" value="1"/>
</dbReference>
<comment type="caution">
    <text evidence="3">The sequence shown here is derived from an EMBL/GenBank/DDBJ whole genome shotgun (WGS) entry which is preliminary data.</text>
</comment>
<dbReference type="EMBL" id="ABQC02000024">
    <property type="protein sequence ID" value="EDY94216.1"/>
    <property type="molecule type" value="Genomic_DNA"/>
</dbReference>
<organism evidence="3 4">
    <name type="scientific">Phocaeicola plebeius (strain DSM 17135 / JCM 12973 / CCUG 54634 / M2)</name>
    <name type="common">Bacteroides plebeius</name>
    <dbReference type="NCBI Taxonomy" id="484018"/>
    <lineage>
        <taxon>Bacteria</taxon>
        <taxon>Pseudomonadati</taxon>
        <taxon>Bacteroidota</taxon>
        <taxon>Bacteroidia</taxon>
        <taxon>Bacteroidales</taxon>
        <taxon>Bacteroidaceae</taxon>
        <taxon>Phocaeicola</taxon>
    </lineage>
</organism>
<dbReference type="OrthoDB" id="9813465at2"/>
<name>B5D3R6_PHOPM</name>
<protein>
    <recommendedName>
        <fullName evidence="2">DUF2264 domain-containing protein</fullName>
    </recommendedName>
</protein>
<gene>
    <name evidence="3" type="ORF">BACPLE_03670</name>
</gene>
<proteinExistence type="predicted"/>
<dbReference type="AlphaFoldDB" id="B5D3R6"/>
<dbReference type="PIRSF" id="PIRSF014753">
    <property type="entry name" value="UCP014753"/>
    <property type="match status" value="1"/>
</dbReference>
<dbReference type="PANTHER" id="PTHR35339">
    <property type="entry name" value="LINALOOL DEHYDRATASE_ISOMERASE DOMAIN-CONTAINING PROTEIN"/>
    <property type="match status" value="1"/>
</dbReference>
<dbReference type="InterPro" id="IPR016624">
    <property type="entry name" value="UCP014753"/>
</dbReference>
<reference evidence="3 4" key="2">
    <citation type="submission" date="2008-08" db="EMBL/GenBank/DDBJ databases">
        <authorList>
            <person name="Fulton L."/>
            <person name="Clifton S."/>
            <person name="Fulton B."/>
            <person name="Xu J."/>
            <person name="Minx P."/>
            <person name="Pepin K.H."/>
            <person name="Johnson M."/>
            <person name="Thiruvilangam P."/>
            <person name="Bhonagiri V."/>
            <person name="Nash W.E."/>
            <person name="Mardis E.R."/>
            <person name="Wilson R.K."/>
        </authorList>
    </citation>
    <scope>NUCLEOTIDE SEQUENCE [LARGE SCALE GENOMIC DNA]</scope>
    <source>
        <strain evidence="4">DSM 17135 / JCM 12973 / M2</strain>
    </source>
</reference>
<dbReference type="eggNOG" id="COG4289">
    <property type="taxonomic scope" value="Bacteria"/>
</dbReference>
<evidence type="ECO:0000313" key="3">
    <source>
        <dbReference type="EMBL" id="EDY94216.1"/>
    </source>
</evidence>
<dbReference type="InterPro" id="IPR049349">
    <property type="entry name" value="DUF2264_N"/>
</dbReference>
<accession>B5D3R6</accession>
<dbReference type="HOGENOM" id="CLU_028269_2_0_10"/>
<evidence type="ECO:0000256" key="1">
    <source>
        <dbReference type="SAM" id="SignalP"/>
    </source>
</evidence>
<feature type="domain" description="DUF2264" evidence="2">
    <location>
        <begin position="28"/>
        <end position="389"/>
    </location>
</feature>
<keyword evidence="1" id="KW-0732">Signal</keyword>
<evidence type="ECO:0000313" key="4">
    <source>
        <dbReference type="Proteomes" id="UP000003452"/>
    </source>
</evidence>
<reference evidence="3 4" key="1">
    <citation type="submission" date="2008-08" db="EMBL/GenBank/DDBJ databases">
        <title>Draft genome sequence of Bacteroides plebeius (DSM 17135).</title>
        <authorList>
            <person name="Sudarsanam P."/>
            <person name="Ley R."/>
            <person name="Guruge J."/>
            <person name="Turnbaugh P.J."/>
            <person name="Mahowald M."/>
            <person name="Liep D."/>
            <person name="Gordon J."/>
        </authorList>
    </citation>
    <scope>NUCLEOTIDE SEQUENCE [LARGE SCALE GENOMIC DNA]</scope>
    <source>
        <strain evidence="4">DSM 17135 / JCM 12973 / M2</strain>
    </source>
</reference>
<dbReference type="GeneID" id="43186319"/>
<evidence type="ECO:0000259" key="2">
    <source>
        <dbReference type="Pfam" id="PF10022"/>
    </source>
</evidence>
<dbReference type="PANTHER" id="PTHR35339:SF3">
    <property type="entry name" value="DUF2264 DOMAIN-CONTAINING PROTEIN"/>
    <property type="match status" value="1"/>
</dbReference>
<dbReference type="RefSeq" id="WP_007564174.1">
    <property type="nucleotide sequence ID" value="NZ_DS990134.1"/>
</dbReference>
<feature type="chain" id="PRO_5002829059" description="DUF2264 domain-containing protein" evidence="1">
    <location>
        <begin position="24"/>
        <end position="408"/>
    </location>
</feature>
<dbReference type="Proteomes" id="UP000003452">
    <property type="component" value="Unassembled WGS sequence"/>
</dbReference>
<feature type="signal peptide" evidence="1">
    <location>
        <begin position="1"/>
        <end position="23"/>
    </location>
</feature>
<sequence>MRSICYLFLVFSLCLFSVETVQAEGSSDRKFWVKTMIRIIDPVYQNLSENRLRENMPVEVNDGLNNGKRADVTHLEALGRSFCGIAPWLNLGEDDTDEGKLRAKYIDLSIKAISNAVNPDSPDYMTFDGPGAQPLVDAAFLAQGLLRSKNVIWARLDNITKDRLIKSFISSRKIKPSESNWLLFSAIIEAALLEFTGECQMEPINYALMRFEQWYSGDGCYGDGPRLHIDYYNSYVIQPMLMDIMAILKQHNIDCDKFYRQQTKRFIRQAQIQEGLISPEGTYPVIGRSNAYRFGAFQVLAQASLMQILPETLKPSQVRCALTKVIKRQINAPGTFDKDGWLQIGVCGHQKGMAEDYISTGSLYLCTFVFLPLGLDEDSPFWSDKAEEWTSLKLWNGKPVQRDHALYD</sequence>